<name>A0A939PI93_9ACTN</name>
<dbReference type="Proteomes" id="UP000669179">
    <property type="component" value="Unassembled WGS sequence"/>
</dbReference>
<dbReference type="GO" id="GO:0005886">
    <property type="term" value="C:plasma membrane"/>
    <property type="evidence" value="ECO:0007669"/>
    <property type="project" value="UniProtKB-SubCell"/>
</dbReference>
<keyword evidence="6 7" id="KW-0472">Membrane</keyword>
<comment type="similarity">
    <text evidence="7">Belongs to the binding-protein-dependent transport system permease family.</text>
</comment>
<evidence type="ECO:0000256" key="1">
    <source>
        <dbReference type="ARBA" id="ARBA00004651"/>
    </source>
</evidence>
<feature type="transmembrane region" description="Helical" evidence="7">
    <location>
        <begin position="86"/>
        <end position="109"/>
    </location>
</feature>
<evidence type="ECO:0000256" key="4">
    <source>
        <dbReference type="ARBA" id="ARBA00022692"/>
    </source>
</evidence>
<feature type="transmembrane region" description="Helical" evidence="7">
    <location>
        <begin position="244"/>
        <end position="264"/>
    </location>
</feature>
<evidence type="ECO:0000256" key="8">
    <source>
        <dbReference type="SAM" id="MobiDB-lite"/>
    </source>
</evidence>
<keyword evidence="5 7" id="KW-1133">Transmembrane helix</keyword>
<dbReference type="GO" id="GO:0055085">
    <property type="term" value="P:transmembrane transport"/>
    <property type="evidence" value="ECO:0007669"/>
    <property type="project" value="InterPro"/>
</dbReference>
<feature type="domain" description="ABC transmembrane type-1" evidence="9">
    <location>
        <begin position="80"/>
        <end position="262"/>
    </location>
</feature>
<evidence type="ECO:0000256" key="6">
    <source>
        <dbReference type="ARBA" id="ARBA00023136"/>
    </source>
</evidence>
<proteinExistence type="inferred from homology"/>
<dbReference type="PANTHER" id="PTHR30151">
    <property type="entry name" value="ALKANE SULFONATE ABC TRANSPORTER-RELATED, MEMBRANE SUBUNIT"/>
    <property type="match status" value="1"/>
</dbReference>
<accession>A0A939PI93</accession>
<evidence type="ECO:0000256" key="5">
    <source>
        <dbReference type="ARBA" id="ARBA00022989"/>
    </source>
</evidence>
<evidence type="ECO:0000256" key="2">
    <source>
        <dbReference type="ARBA" id="ARBA00022448"/>
    </source>
</evidence>
<reference evidence="10" key="1">
    <citation type="submission" date="2021-03" db="EMBL/GenBank/DDBJ databases">
        <authorList>
            <person name="Kanchanasin P."/>
            <person name="Saeng-In P."/>
            <person name="Phongsopitanun W."/>
            <person name="Yuki M."/>
            <person name="Kudo T."/>
            <person name="Ohkuma M."/>
            <person name="Tanasupawat S."/>
        </authorList>
    </citation>
    <scope>NUCLEOTIDE SEQUENCE</scope>
    <source>
        <strain evidence="10">GKU 128</strain>
    </source>
</reference>
<keyword evidence="3" id="KW-1003">Cell membrane</keyword>
<organism evidence="10 11">
    <name type="scientific">Actinomadura barringtoniae</name>
    <dbReference type="NCBI Taxonomy" id="1427535"/>
    <lineage>
        <taxon>Bacteria</taxon>
        <taxon>Bacillati</taxon>
        <taxon>Actinomycetota</taxon>
        <taxon>Actinomycetes</taxon>
        <taxon>Streptosporangiales</taxon>
        <taxon>Thermomonosporaceae</taxon>
        <taxon>Actinomadura</taxon>
    </lineage>
</organism>
<feature type="transmembrane region" description="Helical" evidence="7">
    <location>
        <begin position="186"/>
        <end position="213"/>
    </location>
</feature>
<evidence type="ECO:0000313" key="10">
    <source>
        <dbReference type="EMBL" id="MBO2453135.1"/>
    </source>
</evidence>
<dbReference type="Pfam" id="PF00528">
    <property type="entry name" value="BPD_transp_1"/>
    <property type="match status" value="1"/>
</dbReference>
<keyword evidence="2 7" id="KW-0813">Transport</keyword>
<dbReference type="RefSeq" id="WP_208261158.1">
    <property type="nucleotide sequence ID" value="NZ_JAGEOJ010000019.1"/>
</dbReference>
<dbReference type="InterPro" id="IPR000515">
    <property type="entry name" value="MetI-like"/>
</dbReference>
<evidence type="ECO:0000256" key="7">
    <source>
        <dbReference type="RuleBase" id="RU363032"/>
    </source>
</evidence>
<dbReference type="PROSITE" id="PS50928">
    <property type="entry name" value="ABC_TM1"/>
    <property type="match status" value="1"/>
</dbReference>
<feature type="transmembrane region" description="Helical" evidence="7">
    <location>
        <begin position="121"/>
        <end position="142"/>
    </location>
</feature>
<evidence type="ECO:0000259" key="9">
    <source>
        <dbReference type="PROSITE" id="PS50928"/>
    </source>
</evidence>
<dbReference type="SUPFAM" id="SSF161098">
    <property type="entry name" value="MetI-like"/>
    <property type="match status" value="1"/>
</dbReference>
<dbReference type="CDD" id="cd06261">
    <property type="entry name" value="TM_PBP2"/>
    <property type="match status" value="1"/>
</dbReference>
<evidence type="ECO:0000256" key="3">
    <source>
        <dbReference type="ARBA" id="ARBA00022475"/>
    </source>
</evidence>
<keyword evidence="11" id="KW-1185">Reference proteome</keyword>
<dbReference type="PANTHER" id="PTHR30151:SF0">
    <property type="entry name" value="ABC TRANSPORTER PERMEASE PROTEIN MJ0413-RELATED"/>
    <property type="match status" value="1"/>
</dbReference>
<keyword evidence="4 7" id="KW-0812">Transmembrane</keyword>
<gene>
    <name evidence="10" type="ORF">J4573_39000</name>
</gene>
<dbReference type="Gene3D" id="1.10.3720.10">
    <property type="entry name" value="MetI-like"/>
    <property type="match status" value="1"/>
</dbReference>
<comment type="subcellular location">
    <subcellularLocation>
        <location evidence="1 7">Cell membrane</location>
        <topology evidence="1 7">Multi-pass membrane protein</topology>
    </subcellularLocation>
</comment>
<sequence>MSALQRRSRSREATSPPGRRRPLTRAGIVVRGTIGLLVLFALLEALGRAGIVSRDSYPPASDVLVHAVKLLGDSEFQTHLKATVTAWLFGLALSILVAVPLGVLLGSVPIVNTATRAVVEFLRPIPSVAIIPLAGLILGSGLEMKATLIVYATTWPILFNTMYGLRDVDPVAKDTLRAYGFGEMQVLWRVSIPAASPFIYTGIRLAAAVALILTIGTEILSSFGEGIGTFMAQSNLNPDGVIDAMSGTLWTGVLGVLANLLLMVGDRKLFFWHHGREGRA</sequence>
<protein>
    <submittedName>
        <fullName evidence="10">ABC transporter permease</fullName>
    </submittedName>
</protein>
<feature type="transmembrane region" description="Helical" evidence="7">
    <location>
        <begin position="148"/>
        <end position="165"/>
    </location>
</feature>
<feature type="transmembrane region" description="Helical" evidence="7">
    <location>
        <begin position="28"/>
        <end position="51"/>
    </location>
</feature>
<feature type="region of interest" description="Disordered" evidence="8">
    <location>
        <begin position="1"/>
        <end position="22"/>
    </location>
</feature>
<dbReference type="InterPro" id="IPR035906">
    <property type="entry name" value="MetI-like_sf"/>
</dbReference>
<dbReference type="AlphaFoldDB" id="A0A939PI93"/>
<dbReference type="EMBL" id="JAGEOJ010000019">
    <property type="protein sequence ID" value="MBO2453135.1"/>
    <property type="molecule type" value="Genomic_DNA"/>
</dbReference>
<comment type="caution">
    <text evidence="10">The sequence shown here is derived from an EMBL/GenBank/DDBJ whole genome shotgun (WGS) entry which is preliminary data.</text>
</comment>
<evidence type="ECO:0000313" key="11">
    <source>
        <dbReference type="Proteomes" id="UP000669179"/>
    </source>
</evidence>